<dbReference type="CDD" id="cd00950">
    <property type="entry name" value="DHDPS"/>
    <property type="match status" value="1"/>
</dbReference>
<dbReference type="UniPathway" id="UPA00034">
    <property type="reaction ID" value="UER00017"/>
</dbReference>
<comment type="function">
    <text evidence="1 12">Catalyzes the condensation of (S)-aspartate-beta-semialdehyde [(S)-ASA] and pyruvate to 4-hydroxy-tetrahydrodipicolinate (HTPA).</text>
</comment>
<dbReference type="Proteomes" id="UP000004736">
    <property type="component" value="Unassembled WGS sequence"/>
</dbReference>
<dbReference type="InterPro" id="IPR002220">
    <property type="entry name" value="DapA-like"/>
</dbReference>
<dbReference type="PRINTS" id="PR00146">
    <property type="entry name" value="DHPICSNTHASE"/>
</dbReference>
<accession>C9LLL7</accession>
<keyword evidence="7 12" id="KW-0220">Diaminopimelate biosynthesis</keyword>
<dbReference type="PROSITE" id="PS00665">
    <property type="entry name" value="DHDPS_1"/>
    <property type="match status" value="1"/>
</dbReference>
<dbReference type="PROSITE" id="PS00666">
    <property type="entry name" value="DHDPS_2"/>
    <property type="match status" value="1"/>
</dbReference>
<evidence type="ECO:0000256" key="3">
    <source>
        <dbReference type="ARBA" id="ARBA00007592"/>
    </source>
</evidence>
<evidence type="ECO:0000256" key="13">
    <source>
        <dbReference type="PIRNR" id="PIRNR001365"/>
    </source>
</evidence>
<feature type="binding site" evidence="12 15">
    <location>
        <position position="62"/>
    </location>
    <ligand>
        <name>pyruvate</name>
        <dbReference type="ChEBI" id="CHEBI:15361"/>
    </ligand>
</feature>
<dbReference type="HOGENOM" id="CLU_049343_7_1_9"/>
<keyword evidence="17" id="KW-1185">Reference proteome</keyword>
<reference evidence="16" key="1">
    <citation type="submission" date="2009-09" db="EMBL/GenBank/DDBJ databases">
        <authorList>
            <person name="Weinstock G."/>
            <person name="Sodergren E."/>
            <person name="Clifton S."/>
            <person name="Fulton L."/>
            <person name="Fulton B."/>
            <person name="Courtney L."/>
            <person name="Fronick C."/>
            <person name="Harrison M."/>
            <person name="Strong C."/>
            <person name="Farmer C."/>
            <person name="Delahaunty K."/>
            <person name="Markovic C."/>
            <person name="Hall O."/>
            <person name="Minx P."/>
            <person name="Tomlinson C."/>
            <person name="Mitreva M."/>
            <person name="Nelson J."/>
            <person name="Hou S."/>
            <person name="Wollam A."/>
            <person name="Pepin K.H."/>
            <person name="Johnson M."/>
            <person name="Bhonagiri V."/>
            <person name="Nash W.E."/>
            <person name="Warren W."/>
            <person name="Chinwalla A."/>
            <person name="Mardis E.R."/>
            <person name="Wilson R.K."/>
        </authorList>
    </citation>
    <scope>NUCLEOTIDE SEQUENCE [LARGE SCALE GENOMIC DNA]</scope>
    <source>
        <strain evidence="16">DSM 15470</strain>
    </source>
</reference>
<dbReference type="InterPro" id="IPR020625">
    <property type="entry name" value="Schiff_base-form_aldolases_AS"/>
</dbReference>
<name>C9LLL7_9FIRM</name>
<evidence type="ECO:0000256" key="6">
    <source>
        <dbReference type="ARBA" id="ARBA00022605"/>
    </source>
</evidence>
<evidence type="ECO:0000256" key="4">
    <source>
        <dbReference type="ARBA" id="ARBA00012086"/>
    </source>
</evidence>
<evidence type="ECO:0000256" key="11">
    <source>
        <dbReference type="ARBA" id="ARBA00047836"/>
    </source>
</evidence>
<evidence type="ECO:0000256" key="10">
    <source>
        <dbReference type="ARBA" id="ARBA00023270"/>
    </source>
</evidence>
<dbReference type="GO" id="GO:0009089">
    <property type="term" value="P:lysine biosynthetic process via diaminopimelate"/>
    <property type="evidence" value="ECO:0007669"/>
    <property type="project" value="UniProtKB-UniRule"/>
</dbReference>
<evidence type="ECO:0000256" key="14">
    <source>
        <dbReference type="PIRSR" id="PIRSR001365-1"/>
    </source>
</evidence>
<feature type="site" description="Part of a proton relay during catalysis" evidence="12">
    <location>
        <position position="129"/>
    </location>
</feature>
<dbReference type="NCBIfam" id="TIGR00674">
    <property type="entry name" value="dapA"/>
    <property type="match status" value="1"/>
</dbReference>
<evidence type="ECO:0000256" key="2">
    <source>
        <dbReference type="ARBA" id="ARBA00005120"/>
    </source>
</evidence>
<keyword evidence="10 12" id="KW-0704">Schiff base</keyword>
<dbReference type="SUPFAM" id="SSF51569">
    <property type="entry name" value="Aldolase"/>
    <property type="match status" value="1"/>
</dbReference>
<comment type="pathway">
    <text evidence="2 12">Amino-acid biosynthesis; L-lysine biosynthesis via DAP pathway; (S)-tetrahydrodipicolinate from L-aspartate: step 3/4.</text>
</comment>
<comment type="caution">
    <text evidence="16">The sequence shown here is derived from an EMBL/GenBank/DDBJ whole genome shotgun (WGS) entry which is preliminary data.</text>
</comment>
<dbReference type="InterPro" id="IPR005263">
    <property type="entry name" value="DapA"/>
</dbReference>
<dbReference type="EMBL" id="ACIM02000001">
    <property type="protein sequence ID" value="EEW96274.1"/>
    <property type="molecule type" value="Genomic_DNA"/>
</dbReference>
<comment type="subunit">
    <text evidence="12">Homotetramer; dimer of dimers.</text>
</comment>
<keyword evidence="8 12" id="KW-0457">Lysine biosynthesis</keyword>
<feature type="active site" description="Proton donor/acceptor" evidence="12 14">
    <location>
        <position position="155"/>
    </location>
</feature>
<dbReference type="Gene3D" id="3.20.20.70">
    <property type="entry name" value="Aldolase class I"/>
    <property type="match status" value="1"/>
</dbReference>
<comment type="similarity">
    <text evidence="3 12 13">Belongs to the DapA family.</text>
</comment>
<evidence type="ECO:0000256" key="12">
    <source>
        <dbReference type="HAMAP-Rule" id="MF_00418"/>
    </source>
</evidence>
<comment type="subcellular location">
    <subcellularLocation>
        <location evidence="12">Cytoplasm</location>
    </subcellularLocation>
</comment>
<dbReference type="GO" id="GO:0008840">
    <property type="term" value="F:4-hydroxy-tetrahydrodipicolinate synthase activity"/>
    <property type="evidence" value="ECO:0007669"/>
    <property type="project" value="UniProtKB-UniRule"/>
</dbReference>
<dbReference type="GO" id="GO:0005829">
    <property type="term" value="C:cytosol"/>
    <property type="evidence" value="ECO:0007669"/>
    <property type="project" value="TreeGrafter"/>
</dbReference>
<evidence type="ECO:0000256" key="15">
    <source>
        <dbReference type="PIRSR" id="PIRSR001365-2"/>
    </source>
</evidence>
<evidence type="ECO:0000313" key="17">
    <source>
        <dbReference type="Proteomes" id="UP000004736"/>
    </source>
</evidence>
<dbReference type="HAMAP" id="MF_00418">
    <property type="entry name" value="DapA"/>
    <property type="match status" value="1"/>
</dbReference>
<protein>
    <recommendedName>
        <fullName evidence="4 12">4-hydroxy-tetrahydrodipicolinate synthase</fullName>
        <shortName evidence="12">HTPA synthase</shortName>
        <ecNumber evidence="4 12">4.3.3.7</ecNumber>
    </recommendedName>
</protein>
<dbReference type="STRING" id="592028.GCWU000321_00213"/>
<feature type="site" description="Part of a proton relay during catalysis" evidence="12">
    <location>
        <position position="61"/>
    </location>
</feature>
<evidence type="ECO:0000256" key="7">
    <source>
        <dbReference type="ARBA" id="ARBA00022915"/>
    </source>
</evidence>
<proteinExistence type="inferred from homology"/>
<dbReference type="GO" id="GO:0019877">
    <property type="term" value="P:diaminopimelate biosynthetic process"/>
    <property type="evidence" value="ECO:0007669"/>
    <property type="project" value="UniProtKB-UniRule"/>
</dbReference>
<dbReference type="PANTHER" id="PTHR12128">
    <property type="entry name" value="DIHYDRODIPICOLINATE SYNTHASE"/>
    <property type="match status" value="1"/>
</dbReference>
<dbReference type="InterPro" id="IPR013785">
    <property type="entry name" value="Aldolase_TIM"/>
</dbReference>
<feature type="binding site" evidence="12 15">
    <location>
        <position position="226"/>
    </location>
    <ligand>
        <name>pyruvate</name>
        <dbReference type="ChEBI" id="CHEBI:15361"/>
    </ligand>
</feature>
<dbReference type="Pfam" id="PF00701">
    <property type="entry name" value="DHDPS"/>
    <property type="match status" value="1"/>
</dbReference>
<dbReference type="AlphaFoldDB" id="C9LLL7"/>
<organism evidence="16 17">
    <name type="scientific">Dialister invisus DSM 15470</name>
    <dbReference type="NCBI Taxonomy" id="592028"/>
    <lineage>
        <taxon>Bacteria</taxon>
        <taxon>Bacillati</taxon>
        <taxon>Bacillota</taxon>
        <taxon>Negativicutes</taxon>
        <taxon>Veillonellales</taxon>
        <taxon>Veillonellaceae</taxon>
        <taxon>Dialister</taxon>
    </lineage>
</organism>
<sequence>MIGQQFIQKEGKIMAIAKFGRVITAMITPFKENGDVNYEGASSLSKYLVNHGSEGILVGGTTGEGATMSSEEKLKLYKMIVDAVGKNGTEKRVSVIGNAGTIGTKETIEFLKAAEKTGIDAALVIVPFYVKPTQEGMYQHFKAIAESTELPIILYNVPGRVGVSIQPETIKRLTDVCPNIVGVKDAAGNWDQVTKEKILLPDDFMIYSGDDAFTLPVLAAGGVGVISVASHVIGEDLLSMIDAFEKGNLAAARRLHLKMYPIMKGMFFIASPIPVKTAVNLIGQPGGNFRLPMVAPTKEEESHVRTLLENYGFLL</sequence>
<dbReference type="PIRSF" id="PIRSF001365">
    <property type="entry name" value="DHDPS"/>
    <property type="match status" value="1"/>
</dbReference>
<keyword evidence="5 12" id="KW-0963">Cytoplasm</keyword>
<dbReference type="eggNOG" id="COG0329">
    <property type="taxonomic scope" value="Bacteria"/>
</dbReference>
<evidence type="ECO:0000256" key="5">
    <source>
        <dbReference type="ARBA" id="ARBA00022490"/>
    </source>
</evidence>
<evidence type="ECO:0000256" key="9">
    <source>
        <dbReference type="ARBA" id="ARBA00023239"/>
    </source>
</evidence>
<feature type="active site" description="Schiff-base intermediate with substrate" evidence="12 14">
    <location>
        <position position="184"/>
    </location>
</feature>
<keyword evidence="9 12" id="KW-0456">Lyase</keyword>
<dbReference type="EC" id="4.3.3.7" evidence="4 12"/>
<evidence type="ECO:0000256" key="8">
    <source>
        <dbReference type="ARBA" id="ARBA00023154"/>
    </source>
</evidence>
<evidence type="ECO:0000313" key="16">
    <source>
        <dbReference type="EMBL" id="EEW96274.1"/>
    </source>
</evidence>
<evidence type="ECO:0000256" key="1">
    <source>
        <dbReference type="ARBA" id="ARBA00003294"/>
    </source>
</evidence>
<dbReference type="InterPro" id="IPR020624">
    <property type="entry name" value="Schiff_base-form_aldolases_CS"/>
</dbReference>
<comment type="caution">
    <text evidence="12">Was originally thought to be a dihydrodipicolinate synthase (DHDPS), catalyzing the condensation of (S)-aspartate-beta-semialdehyde [(S)-ASA] and pyruvate to dihydrodipicolinate (DHDP). However, it was shown in E.coli that the product of the enzymatic reaction is not dihydrodipicolinate but in fact (4S)-4-hydroxy-2,3,4,5-tetrahydro-(2S)-dipicolinic acid (HTPA), and that the consecutive dehydration reaction leading to DHDP is not spontaneous but catalyzed by DapB.</text>
</comment>
<keyword evidence="6 12" id="KW-0028">Amino-acid biosynthesis</keyword>
<gene>
    <name evidence="12 16" type="primary">dapA</name>
    <name evidence="16" type="ORF">GCWU000321_00213</name>
</gene>
<comment type="catalytic activity">
    <reaction evidence="11 12">
        <text>L-aspartate 4-semialdehyde + pyruvate = (2S,4S)-4-hydroxy-2,3,4,5-tetrahydrodipicolinate + H2O + H(+)</text>
        <dbReference type="Rhea" id="RHEA:34171"/>
        <dbReference type="ChEBI" id="CHEBI:15361"/>
        <dbReference type="ChEBI" id="CHEBI:15377"/>
        <dbReference type="ChEBI" id="CHEBI:15378"/>
        <dbReference type="ChEBI" id="CHEBI:67139"/>
        <dbReference type="ChEBI" id="CHEBI:537519"/>
        <dbReference type="EC" id="4.3.3.7"/>
    </reaction>
</comment>
<dbReference type="PANTHER" id="PTHR12128:SF66">
    <property type="entry name" value="4-HYDROXY-2-OXOGLUTARATE ALDOLASE, MITOCHONDRIAL"/>
    <property type="match status" value="1"/>
</dbReference>
<dbReference type="SMART" id="SM01130">
    <property type="entry name" value="DHDPS"/>
    <property type="match status" value="1"/>
</dbReference>